<dbReference type="PROSITE" id="PS50157">
    <property type="entry name" value="ZINC_FINGER_C2H2_2"/>
    <property type="match status" value="1"/>
</dbReference>
<proteinExistence type="predicted"/>
<evidence type="ECO:0000256" key="5">
    <source>
        <dbReference type="PROSITE-ProRule" id="PRU00108"/>
    </source>
</evidence>
<dbReference type="GO" id="GO:0003677">
    <property type="term" value="F:DNA binding"/>
    <property type="evidence" value="ECO:0007669"/>
    <property type="project" value="UniProtKB-UniRule"/>
</dbReference>
<protein>
    <recommendedName>
        <fullName evidence="11">Homeobox domain-containing protein</fullName>
    </recommendedName>
</protein>
<dbReference type="GeneID" id="36628848"/>
<dbReference type="GO" id="GO:0006355">
    <property type="term" value="P:regulation of DNA-templated transcription"/>
    <property type="evidence" value="ECO:0007669"/>
    <property type="project" value="InterPro"/>
</dbReference>
<gene>
    <name evidence="9" type="ORF">M431DRAFT_515724</name>
</gene>
<dbReference type="SMART" id="SM00389">
    <property type="entry name" value="HOX"/>
    <property type="match status" value="1"/>
</dbReference>
<dbReference type="GO" id="GO:0008270">
    <property type="term" value="F:zinc ion binding"/>
    <property type="evidence" value="ECO:0007669"/>
    <property type="project" value="UniProtKB-KW"/>
</dbReference>
<keyword evidence="10" id="KW-1185">Reference proteome</keyword>
<dbReference type="InterPro" id="IPR008422">
    <property type="entry name" value="KN_HD"/>
</dbReference>
<keyword evidence="3 5" id="KW-0539">Nucleus</keyword>
<feature type="domain" description="C2H2-type" evidence="8">
    <location>
        <begin position="173"/>
        <end position="201"/>
    </location>
</feature>
<keyword evidence="4" id="KW-0479">Metal-binding</keyword>
<dbReference type="Pfam" id="PF05920">
    <property type="entry name" value="Homeobox_KN"/>
    <property type="match status" value="1"/>
</dbReference>
<dbReference type="CDD" id="cd00086">
    <property type="entry name" value="homeodomain"/>
    <property type="match status" value="1"/>
</dbReference>
<keyword evidence="2 5" id="KW-0371">Homeobox</keyword>
<dbReference type="RefSeq" id="XP_024778196.1">
    <property type="nucleotide sequence ID" value="XM_024920279.1"/>
</dbReference>
<accession>A0A2T4AN82</accession>
<dbReference type="InterPro" id="IPR009057">
    <property type="entry name" value="Homeodomain-like_sf"/>
</dbReference>
<organism evidence="9 10">
    <name type="scientific">Trichoderma harzianum CBS 226.95</name>
    <dbReference type="NCBI Taxonomy" id="983964"/>
    <lineage>
        <taxon>Eukaryota</taxon>
        <taxon>Fungi</taxon>
        <taxon>Dikarya</taxon>
        <taxon>Ascomycota</taxon>
        <taxon>Pezizomycotina</taxon>
        <taxon>Sordariomycetes</taxon>
        <taxon>Hypocreomycetidae</taxon>
        <taxon>Hypocreales</taxon>
        <taxon>Hypocreaceae</taxon>
        <taxon>Trichoderma</taxon>
    </lineage>
</organism>
<keyword evidence="1 5" id="KW-0238">DNA-binding</keyword>
<comment type="subcellular location">
    <subcellularLocation>
        <location evidence="5">Nucleus</location>
    </subcellularLocation>
</comment>
<name>A0A2T4AN82_TRIHA</name>
<dbReference type="Gene3D" id="1.10.10.60">
    <property type="entry name" value="Homeodomain-like"/>
    <property type="match status" value="1"/>
</dbReference>
<dbReference type="InterPro" id="IPR001356">
    <property type="entry name" value="HD"/>
</dbReference>
<dbReference type="STRING" id="983964.A0A2T4AN82"/>
<dbReference type="AlphaFoldDB" id="A0A2T4AN82"/>
<feature type="DNA-binding region" description="Homeobox" evidence="5">
    <location>
        <begin position="9"/>
        <end position="71"/>
    </location>
</feature>
<evidence type="ECO:0000256" key="6">
    <source>
        <dbReference type="SAM" id="MobiDB-lite"/>
    </source>
</evidence>
<evidence type="ECO:0000259" key="7">
    <source>
        <dbReference type="PROSITE" id="PS50071"/>
    </source>
</evidence>
<dbReference type="PROSITE" id="PS50071">
    <property type="entry name" value="HOMEOBOX_2"/>
    <property type="match status" value="1"/>
</dbReference>
<feature type="domain" description="Homeobox" evidence="7">
    <location>
        <begin position="7"/>
        <end position="70"/>
    </location>
</feature>
<evidence type="ECO:0000256" key="4">
    <source>
        <dbReference type="PROSITE-ProRule" id="PRU00042"/>
    </source>
</evidence>
<feature type="compositionally biased region" description="Basic and acidic residues" evidence="6">
    <location>
        <begin position="140"/>
        <end position="149"/>
    </location>
</feature>
<feature type="region of interest" description="Disordered" evidence="6">
    <location>
        <begin position="136"/>
        <end position="167"/>
    </location>
</feature>
<keyword evidence="4" id="KW-0862">Zinc</keyword>
<dbReference type="SMART" id="SM00355">
    <property type="entry name" value="ZnF_C2H2"/>
    <property type="match status" value="2"/>
</dbReference>
<dbReference type="SUPFAM" id="SSF46689">
    <property type="entry name" value="Homeodomain-like"/>
    <property type="match status" value="1"/>
</dbReference>
<dbReference type="PROSITE" id="PS00028">
    <property type="entry name" value="ZINC_FINGER_C2H2_1"/>
    <property type="match status" value="2"/>
</dbReference>
<dbReference type="EMBL" id="KZ679676">
    <property type="protein sequence ID" value="PTB58519.1"/>
    <property type="molecule type" value="Genomic_DNA"/>
</dbReference>
<dbReference type="GO" id="GO:0005634">
    <property type="term" value="C:nucleus"/>
    <property type="evidence" value="ECO:0007669"/>
    <property type="project" value="UniProtKB-SubCell"/>
</dbReference>
<feature type="compositionally biased region" description="Basic residues" evidence="6">
    <location>
        <begin position="150"/>
        <end position="161"/>
    </location>
</feature>
<dbReference type="Gene3D" id="3.30.160.60">
    <property type="entry name" value="Classic Zinc Finger"/>
    <property type="match status" value="1"/>
</dbReference>
<evidence type="ECO:0000313" key="10">
    <source>
        <dbReference type="Proteomes" id="UP000241690"/>
    </source>
</evidence>
<sequence length="472" mass="52964">MENAPGTNSTRPITRHSWGSIQLLKQWYTSNSTWPYPSAAEKEELGRQSGLSVRQVSQWFVNTRRRDAERQSSESSDTNINPVSLSLPGSFDATQEQADNVEATNRLRHSSSSGAIPQLIGQDALIGIDSQDEALPSYLRDSDDGSDRRRNSRPGWRHKSTKGSTEDGNPRIYQCTFCTDTFKSRYDWTRHEATLHLALERWSCLPAGPKRWDLGAAAPKCSLCDSSDTTDAHLESHHISDCIMKPQALRTFHRKDHLLQHLRLAHGIDKMIPSMHSWKSKISEVKSRCGFCGETFSLWSDRNDHLVDHFRRGKSMKDWKGDRGLEPSVAMLVQSAMPPYLIGAESLDLEPFSASKGVLKKTLSSPEKQNPPNVFEVLTARLGDFVVSARANGDIINCDILRRQARIILFGDDDPLNQTPADNDQWLTLFKIGHGLASAPSQQDFAVGFKSHDNNNNNNISDLEHKQFRTSA</sequence>
<reference evidence="9 10" key="1">
    <citation type="submission" date="2016-07" db="EMBL/GenBank/DDBJ databases">
        <title>Multiple horizontal gene transfer events from other fungi enriched the ability of initially mycotrophic Trichoderma (Ascomycota) to feed on dead plant biomass.</title>
        <authorList>
            <consortium name="DOE Joint Genome Institute"/>
            <person name="Aerts A."/>
            <person name="Atanasova L."/>
            <person name="Chenthamara K."/>
            <person name="Zhang J."/>
            <person name="Grujic M."/>
            <person name="Henrissat B."/>
            <person name="Kuo A."/>
            <person name="Salamov A."/>
            <person name="Lipzen A."/>
            <person name="Labutti K."/>
            <person name="Barry K."/>
            <person name="Miao Y."/>
            <person name="Rahimi M.J."/>
            <person name="Shen Q."/>
            <person name="Grigoriev I.V."/>
            <person name="Kubicek C.P."/>
            <person name="Druzhinina I.S."/>
        </authorList>
    </citation>
    <scope>NUCLEOTIDE SEQUENCE [LARGE SCALE GENOMIC DNA]</scope>
    <source>
        <strain evidence="9 10">CBS 226.95</strain>
    </source>
</reference>
<evidence type="ECO:0000256" key="3">
    <source>
        <dbReference type="ARBA" id="ARBA00023242"/>
    </source>
</evidence>
<evidence type="ECO:0000259" key="8">
    <source>
        <dbReference type="PROSITE" id="PS50157"/>
    </source>
</evidence>
<evidence type="ECO:0008006" key="11">
    <source>
        <dbReference type="Google" id="ProtNLM"/>
    </source>
</evidence>
<dbReference type="InterPro" id="IPR050224">
    <property type="entry name" value="TALE_homeobox"/>
</dbReference>
<evidence type="ECO:0000256" key="2">
    <source>
        <dbReference type="ARBA" id="ARBA00023155"/>
    </source>
</evidence>
<keyword evidence="4" id="KW-0863">Zinc-finger</keyword>
<feature type="compositionally biased region" description="Polar residues" evidence="6">
    <location>
        <begin position="73"/>
        <end position="84"/>
    </location>
</feature>
<dbReference type="Proteomes" id="UP000241690">
    <property type="component" value="Unassembled WGS sequence"/>
</dbReference>
<dbReference type="PANTHER" id="PTHR11850">
    <property type="entry name" value="HOMEOBOX PROTEIN TRANSCRIPTION FACTORS"/>
    <property type="match status" value="1"/>
</dbReference>
<feature type="region of interest" description="Disordered" evidence="6">
    <location>
        <begin position="64"/>
        <end position="90"/>
    </location>
</feature>
<evidence type="ECO:0000313" key="9">
    <source>
        <dbReference type="EMBL" id="PTB58519.1"/>
    </source>
</evidence>
<dbReference type="InterPro" id="IPR013087">
    <property type="entry name" value="Znf_C2H2_type"/>
</dbReference>
<evidence type="ECO:0000256" key="1">
    <source>
        <dbReference type="ARBA" id="ARBA00023125"/>
    </source>
</evidence>